<keyword evidence="3" id="KW-1185">Reference proteome</keyword>
<sequence>MRIPISLIDDTVYMSFAQLHYGYTPFTNLLTAVVSLIRYFPVSSLGLDYRCWDILAGMPYLREVKMVFETGRNLKGALGFLDIEEWRQGLKEKAERAEKDIRDERRKLSEVKRYADVEVRCVDLTKGGEVT</sequence>
<evidence type="ECO:0000313" key="3">
    <source>
        <dbReference type="Proteomes" id="UP001152300"/>
    </source>
</evidence>
<keyword evidence="1" id="KW-0175">Coiled coil</keyword>
<organism evidence="2 3">
    <name type="scientific">Sclerotinia nivalis</name>
    <dbReference type="NCBI Taxonomy" id="352851"/>
    <lineage>
        <taxon>Eukaryota</taxon>
        <taxon>Fungi</taxon>
        <taxon>Dikarya</taxon>
        <taxon>Ascomycota</taxon>
        <taxon>Pezizomycotina</taxon>
        <taxon>Leotiomycetes</taxon>
        <taxon>Helotiales</taxon>
        <taxon>Sclerotiniaceae</taxon>
        <taxon>Sclerotinia</taxon>
    </lineage>
</organism>
<feature type="coiled-coil region" evidence="1">
    <location>
        <begin position="87"/>
        <end position="114"/>
    </location>
</feature>
<dbReference type="Proteomes" id="UP001152300">
    <property type="component" value="Unassembled WGS sequence"/>
</dbReference>
<dbReference type="AlphaFoldDB" id="A0A9X0AKB7"/>
<reference evidence="2" key="1">
    <citation type="submission" date="2022-11" db="EMBL/GenBank/DDBJ databases">
        <title>Genome Resource of Sclerotinia nivalis Strain SnTB1, a Plant Pathogen Isolated from American Ginseng.</title>
        <authorList>
            <person name="Fan S."/>
        </authorList>
    </citation>
    <scope>NUCLEOTIDE SEQUENCE</scope>
    <source>
        <strain evidence="2">SnTB1</strain>
    </source>
</reference>
<accession>A0A9X0AKB7</accession>
<evidence type="ECO:0000313" key="2">
    <source>
        <dbReference type="EMBL" id="KAJ8063863.1"/>
    </source>
</evidence>
<proteinExistence type="predicted"/>
<protein>
    <submittedName>
        <fullName evidence="2">Uncharacterized protein</fullName>
    </submittedName>
</protein>
<dbReference type="EMBL" id="JAPEIS010000008">
    <property type="protein sequence ID" value="KAJ8063863.1"/>
    <property type="molecule type" value="Genomic_DNA"/>
</dbReference>
<name>A0A9X0AKB7_9HELO</name>
<comment type="caution">
    <text evidence="2">The sequence shown here is derived from an EMBL/GenBank/DDBJ whole genome shotgun (WGS) entry which is preliminary data.</text>
</comment>
<dbReference type="OrthoDB" id="20729at2759"/>
<evidence type="ECO:0000256" key="1">
    <source>
        <dbReference type="SAM" id="Coils"/>
    </source>
</evidence>
<gene>
    <name evidence="2" type="ORF">OCU04_007718</name>
</gene>